<name>A0ABR4FRH0_9EURO</name>
<gene>
    <name evidence="1" type="ORF">BJX66DRAFT_342684</name>
</gene>
<evidence type="ECO:0000313" key="2">
    <source>
        <dbReference type="Proteomes" id="UP001610563"/>
    </source>
</evidence>
<accession>A0ABR4FRH0</accession>
<dbReference type="Proteomes" id="UP001610563">
    <property type="component" value="Unassembled WGS sequence"/>
</dbReference>
<protein>
    <submittedName>
        <fullName evidence="1">Uncharacterized protein</fullName>
    </submittedName>
</protein>
<organism evidence="1 2">
    <name type="scientific">Aspergillus keveii</name>
    <dbReference type="NCBI Taxonomy" id="714993"/>
    <lineage>
        <taxon>Eukaryota</taxon>
        <taxon>Fungi</taxon>
        <taxon>Dikarya</taxon>
        <taxon>Ascomycota</taxon>
        <taxon>Pezizomycotina</taxon>
        <taxon>Eurotiomycetes</taxon>
        <taxon>Eurotiomycetidae</taxon>
        <taxon>Eurotiales</taxon>
        <taxon>Aspergillaceae</taxon>
        <taxon>Aspergillus</taxon>
        <taxon>Aspergillus subgen. Nidulantes</taxon>
    </lineage>
</organism>
<evidence type="ECO:0000313" key="1">
    <source>
        <dbReference type="EMBL" id="KAL2785850.1"/>
    </source>
</evidence>
<reference evidence="1 2" key="1">
    <citation type="submission" date="2024-07" db="EMBL/GenBank/DDBJ databases">
        <title>Section-level genome sequencing and comparative genomics of Aspergillus sections Usti and Cavernicolus.</title>
        <authorList>
            <consortium name="Lawrence Berkeley National Laboratory"/>
            <person name="Nybo J.L."/>
            <person name="Vesth T.C."/>
            <person name="Theobald S."/>
            <person name="Frisvad J.C."/>
            <person name="Larsen T.O."/>
            <person name="Kjaerboelling I."/>
            <person name="Rothschild-Mancinelli K."/>
            <person name="Lyhne E.K."/>
            <person name="Kogle M.E."/>
            <person name="Barry K."/>
            <person name="Clum A."/>
            <person name="Na H."/>
            <person name="Ledsgaard L."/>
            <person name="Lin J."/>
            <person name="Lipzen A."/>
            <person name="Kuo A."/>
            <person name="Riley R."/>
            <person name="Mondo S."/>
            <person name="Labutti K."/>
            <person name="Haridas S."/>
            <person name="Pangalinan J."/>
            <person name="Salamov A.A."/>
            <person name="Simmons B.A."/>
            <person name="Magnuson J.K."/>
            <person name="Chen J."/>
            <person name="Drula E."/>
            <person name="Henrissat B."/>
            <person name="Wiebenga A."/>
            <person name="Lubbers R.J."/>
            <person name="Gomes A.C."/>
            <person name="Makela M.R."/>
            <person name="Stajich J."/>
            <person name="Grigoriev I.V."/>
            <person name="Mortensen U.H."/>
            <person name="De Vries R.P."/>
            <person name="Baker S.E."/>
            <person name="Andersen M.R."/>
        </authorList>
    </citation>
    <scope>NUCLEOTIDE SEQUENCE [LARGE SCALE GENOMIC DNA]</scope>
    <source>
        <strain evidence="1 2">CBS 209.92</strain>
    </source>
</reference>
<dbReference type="EMBL" id="JBFTWV010000132">
    <property type="protein sequence ID" value="KAL2785850.1"/>
    <property type="molecule type" value="Genomic_DNA"/>
</dbReference>
<proteinExistence type="predicted"/>
<comment type="caution">
    <text evidence="1">The sequence shown here is derived from an EMBL/GenBank/DDBJ whole genome shotgun (WGS) entry which is preliminary data.</text>
</comment>
<keyword evidence="2" id="KW-1185">Reference proteome</keyword>
<sequence length="168" mass="19244">MTDDLEEDIDILQEQQEKARIIQADSIHDAHPWLMAREWACYATLGASTPMISYEWSNHRPQTTTTQTTERFMGYGTKWNDAARSLKPAHCPSLRSNDLNSSHTQRSSHGYHILHDQTIWAEEYESGLVWAMAAFGREKDSWLGPNVCPQSLSHVIKIARLMVIQYAL</sequence>